<protein>
    <submittedName>
        <fullName evidence="1">Guanylyl cyclase</fullName>
    </submittedName>
</protein>
<dbReference type="EMBL" id="HM481265">
    <property type="protein sequence ID" value="ADJ94125.1"/>
    <property type="molecule type" value="mRNA"/>
</dbReference>
<sequence length="256" mass="28797">MWPLCLIIDKMIEIAGGDRDDDDDSAASISHHSHFVDVPHVQQMFSWDCGLACVSMVLMTLSVGDYDIQQLAELCNTTSIWTVDLAYLLHKFSVNFSFFTVTLGANPNYSAETFYREQLQDDVERVERLFNKALDTGICIQCRSISVQEICTLILSGQYIAVALVDKIKLSPSWLKDVCIPVYYYESSNYMGHYVVICGYDADTKEFEIRDPASTRKYVRVSLESLDEARKSFGTDEDILLVSLNLSNGGKLASDS</sequence>
<dbReference type="Gene3D" id="3.90.70.10">
    <property type="entry name" value="Cysteine proteinases"/>
    <property type="match status" value="1"/>
</dbReference>
<evidence type="ECO:0000313" key="1">
    <source>
        <dbReference type="EMBL" id="ADJ94125.1"/>
    </source>
</evidence>
<proteinExistence type="evidence at transcript level"/>
<organism evidence="1">
    <name type="scientific">Hippeastrum hybrid cultivar</name>
    <dbReference type="NCBI Taxonomy" id="679627"/>
    <lineage>
        <taxon>Eukaryota</taxon>
        <taxon>Viridiplantae</taxon>
        <taxon>Streptophyta</taxon>
        <taxon>Embryophyta</taxon>
        <taxon>Tracheophyta</taxon>
        <taxon>Spermatophyta</taxon>
        <taxon>Magnoliopsida</taxon>
        <taxon>Liliopsida</taxon>
        <taxon>Asparagales</taxon>
        <taxon>Amaryllidaceae</taxon>
        <taxon>Amaryllidoideae</taxon>
        <taxon>Hippeastreae</taxon>
        <taxon>Hippeastrum</taxon>
    </lineage>
</organism>
<dbReference type="PANTHER" id="PTHR31400">
    <property type="entry name" value="GUANYLYL CYCLASE DOMAIN CONTAINING PROTEIN 1 GUCD1"/>
    <property type="match status" value="1"/>
</dbReference>
<dbReference type="Pfam" id="PF09778">
    <property type="entry name" value="Guanylate_cyc_2"/>
    <property type="match status" value="1"/>
</dbReference>
<accession>D9MWM6</accession>
<dbReference type="InterPro" id="IPR018616">
    <property type="entry name" value="GUCD1"/>
</dbReference>
<reference evidence="1" key="1">
    <citation type="submission" date="2010-06" db="EMBL/GenBank/DDBJ databases">
        <title>Identification and characterization of guanylyl cyclase from Hippeastrum x hybr. hort.</title>
        <authorList>
            <person name="Swiezawska B."/>
            <person name="Pawelek A."/>
            <person name="Szmidt-Jaworska A."/>
            <person name="Jaworski K."/>
            <person name="Kopcewicz J."/>
        </authorList>
    </citation>
    <scope>NUCLEOTIDE SEQUENCE</scope>
</reference>
<gene>
    <name evidence="1" type="primary">GC1</name>
</gene>
<dbReference type="PANTHER" id="PTHR31400:SF1">
    <property type="entry name" value="PROTEIN GUCD1"/>
    <property type="match status" value="1"/>
</dbReference>
<dbReference type="AlphaFoldDB" id="D9MWM6"/>
<name>D9MWM6_9ASPA</name>